<dbReference type="InterPro" id="IPR020449">
    <property type="entry name" value="Tscrpt_reg_AraC-type_HTH"/>
</dbReference>
<dbReference type="SUPFAM" id="SSF46689">
    <property type="entry name" value="Homeodomain-like"/>
    <property type="match status" value="2"/>
</dbReference>
<keyword evidence="3" id="KW-0963">Cytoplasm</keyword>
<dbReference type="PROSITE" id="PS01124">
    <property type="entry name" value="HTH_ARAC_FAMILY_2"/>
    <property type="match status" value="1"/>
</dbReference>
<dbReference type="GO" id="GO:0003700">
    <property type="term" value="F:DNA-binding transcription factor activity"/>
    <property type="evidence" value="ECO:0007669"/>
    <property type="project" value="InterPro"/>
</dbReference>
<dbReference type="PROSITE" id="PS50110">
    <property type="entry name" value="RESPONSE_REGULATORY"/>
    <property type="match status" value="1"/>
</dbReference>
<protein>
    <recommendedName>
        <fullName evidence="2">Stage 0 sporulation protein A homolog</fullName>
    </recommendedName>
</protein>
<dbReference type="GO" id="GO:0005737">
    <property type="term" value="C:cytoplasm"/>
    <property type="evidence" value="ECO:0007669"/>
    <property type="project" value="UniProtKB-SubCell"/>
</dbReference>
<dbReference type="InterPro" id="IPR001789">
    <property type="entry name" value="Sig_transdc_resp-reg_receiver"/>
</dbReference>
<dbReference type="InterPro" id="IPR011006">
    <property type="entry name" value="CheY-like_superfamily"/>
</dbReference>
<keyword evidence="8" id="KW-0804">Transcription</keyword>
<dbReference type="GO" id="GO:0043565">
    <property type="term" value="F:sequence-specific DNA binding"/>
    <property type="evidence" value="ECO:0007669"/>
    <property type="project" value="InterPro"/>
</dbReference>
<keyword evidence="14" id="KW-1185">Reference proteome</keyword>
<dbReference type="AlphaFoldDB" id="A0A7M2RK05"/>
<dbReference type="PANTHER" id="PTHR42713:SF3">
    <property type="entry name" value="TRANSCRIPTIONAL REGULATORY PROTEIN HPTR"/>
    <property type="match status" value="1"/>
</dbReference>
<evidence type="ECO:0000256" key="2">
    <source>
        <dbReference type="ARBA" id="ARBA00018672"/>
    </source>
</evidence>
<dbReference type="InterPro" id="IPR018062">
    <property type="entry name" value="HTH_AraC-typ_CS"/>
</dbReference>
<dbReference type="CDD" id="cd17536">
    <property type="entry name" value="REC_YesN-like"/>
    <property type="match status" value="1"/>
</dbReference>
<dbReference type="PRINTS" id="PR00032">
    <property type="entry name" value="HTHARAC"/>
</dbReference>
<evidence type="ECO:0000259" key="11">
    <source>
        <dbReference type="PROSITE" id="PS01124"/>
    </source>
</evidence>
<evidence type="ECO:0000256" key="7">
    <source>
        <dbReference type="ARBA" id="ARBA00023125"/>
    </source>
</evidence>
<dbReference type="Proteomes" id="UP000593601">
    <property type="component" value="Chromosome"/>
</dbReference>
<dbReference type="Pfam" id="PF00072">
    <property type="entry name" value="Response_reg"/>
    <property type="match status" value="1"/>
</dbReference>
<comment type="subcellular location">
    <subcellularLocation>
        <location evidence="1">Cytoplasm</location>
    </subcellularLocation>
</comment>
<gene>
    <name evidence="13" type="ORF">INP51_02715</name>
</gene>
<dbReference type="EMBL" id="CP063304">
    <property type="protein sequence ID" value="QOV19897.1"/>
    <property type="molecule type" value="Genomic_DNA"/>
</dbReference>
<dbReference type="PANTHER" id="PTHR42713">
    <property type="entry name" value="HISTIDINE KINASE-RELATED"/>
    <property type="match status" value="1"/>
</dbReference>
<dbReference type="RefSeq" id="WP_193736217.1">
    <property type="nucleotide sequence ID" value="NZ_CP063304.1"/>
</dbReference>
<dbReference type="SUPFAM" id="SSF52172">
    <property type="entry name" value="CheY-like"/>
    <property type="match status" value="1"/>
</dbReference>
<dbReference type="InterPro" id="IPR051552">
    <property type="entry name" value="HptR"/>
</dbReference>
<evidence type="ECO:0000259" key="12">
    <source>
        <dbReference type="PROSITE" id="PS50110"/>
    </source>
</evidence>
<dbReference type="Gene3D" id="1.10.10.60">
    <property type="entry name" value="Homeodomain-like"/>
    <property type="match status" value="2"/>
</dbReference>
<keyword evidence="7" id="KW-0238">DNA-binding</keyword>
<dbReference type="Pfam" id="PF12833">
    <property type="entry name" value="HTH_18"/>
    <property type="match status" value="1"/>
</dbReference>
<name>A0A7M2RK05_9FIRM</name>
<dbReference type="SMART" id="SM00342">
    <property type="entry name" value="HTH_ARAC"/>
    <property type="match status" value="1"/>
</dbReference>
<dbReference type="Gene3D" id="3.40.50.2300">
    <property type="match status" value="1"/>
</dbReference>
<dbReference type="SMART" id="SM00448">
    <property type="entry name" value="REC"/>
    <property type="match status" value="1"/>
</dbReference>
<dbReference type="InterPro" id="IPR009057">
    <property type="entry name" value="Homeodomain-like_sf"/>
</dbReference>
<sequence length="525" mass="60689">MRTVLIVDDENLIRIGIMSMIDWEENGYQILGDTGLGEEAIRLIGKLKPDIVLTDLKMDPVDGFEVIKKGLSISPKTRFLVLSNYNDLETTRSAIRLGASDYIFKLSIDPENLLKVMNEISRVEPVIQEQDSNETRVKTYFDWEKENAIKHIVDYGENPEQALSDICIRTNFEHPYMVLFLRMDNLRALRQAGEYKDLLFVKKTLEQMALEIFGRQFLLEIFRYGDAEMVLMVNERYSNSFCHVERAFTVLNNYAKQNCGFSLSGGCSSVCLNLGAFRQALLDARRNARDVFMPYEDMITQETKKNTVKAADESCRFMYLEADVKQDNISEALKILLKYMEDAAFQSSIPGSCVKQKILEYLQVMMYGFIKIGYEKKNLVDKNGISFENLIYEYDTLLAVKTAIEEIALKVENSLNEMRKEDRLEVTKAKYFTKEHLHEEISVKQAASYVHMSESRFSHIFKEDVGISYIDYVNQMRIARAKTLLKGSDSIYEIAFQVGILNPNYFSTLFKKYTGISPMEYRRKK</sequence>
<keyword evidence="6" id="KW-0805">Transcription regulation</keyword>
<feature type="modified residue" description="4-aspartylphosphate" evidence="10">
    <location>
        <position position="55"/>
    </location>
</feature>
<evidence type="ECO:0000256" key="9">
    <source>
        <dbReference type="ARBA" id="ARBA00024867"/>
    </source>
</evidence>
<feature type="domain" description="HTH araC/xylS-type" evidence="11">
    <location>
        <begin position="427"/>
        <end position="524"/>
    </location>
</feature>
<evidence type="ECO:0000256" key="5">
    <source>
        <dbReference type="ARBA" id="ARBA00023012"/>
    </source>
</evidence>
<reference evidence="13 14" key="1">
    <citation type="submission" date="2020-10" db="EMBL/GenBank/DDBJ databases">
        <title>Blautia liquoris sp.nov., isolated from the mud in a fermentation cellar used for the production of Chinese strong-flavoured liquor.</title>
        <authorList>
            <person name="Lu L."/>
        </authorList>
    </citation>
    <scope>NUCLEOTIDE SEQUENCE [LARGE SCALE GENOMIC DNA]</scope>
    <source>
        <strain evidence="13 14">LZLJ-3</strain>
    </source>
</reference>
<evidence type="ECO:0000256" key="1">
    <source>
        <dbReference type="ARBA" id="ARBA00004496"/>
    </source>
</evidence>
<evidence type="ECO:0000256" key="8">
    <source>
        <dbReference type="ARBA" id="ARBA00023163"/>
    </source>
</evidence>
<feature type="domain" description="Response regulatory" evidence="12">
    <location>
        <begin position="3"/>
        <end position="120"/>
    </location>
</feature>
<keyword evidence="4 10" id="KW-0597">Phosphoprotein</keyword>
<organism evidence="13 14">
    <name type="scientific">Blautia liquoris</name>
    <dbReference type="NCBI Taxonomy" id="2779518"/>
    <lineage>
        <taxon>Bacteria</taxon>
        <taxon>Bacillati</taxon>
        <taxon>Bacillota</taxon>
        <taxon>Clostridia</taxon>
        <taxon>Lachnospirales</taxon>
        <taxon>Lachnospiraceae</taxon>
        <taxon>Blautia</taxon>
    </lineage>
</organism>
<accession>A0A7M2RK05</accession>
<comment type="function">
    <text evidence="9">May play the central regulatory role in sporulation. It may be an element of the effector pathway responsible for the activation of sporulation genes in response to nutritional stress. Spo0A may act in concert with spo0H (a sigma factor) to control the expression of some genes that are critical to the sporulation process.</text>
</comment>
<dbReference type="KEGG" id="bliq:INP51_02715"/>
<keyword evidence="5" id="KW-0902">Two-component regulatory system</keyword>
<evidence type="ECO:0000256" key="6">
    <source>
        <dbReference type="ARBA" id="ARBA00023015"/>
    </source>
</evidence>
<evidence type="ECO:0000256" key="3">
    <source>
        <dbReference type="ARBA" id="ARBA00022490"/>
    </source>
</evidence>
<dbReference type="PROSITE" id="PS00041">
    <property type="entry name" value="HTH_ARAC_FAMILY_1"/>
    <property type="match status" value="1"/>
</dbReference>
<evidence type="ECO:0000313" key="14">
    <source>
        <dbReference type="Proteomes" id="UP000593601"/>
    </source>
</evidence>
<evidence type="ECO:0000313" key="13">
    <source>
        <dbReference type="EMBL" id="QOV19897.1"/>
    </source>
</evidence>
<proteinExistence type="predicted"/>
<dbReference type="GO" id="GO:0000160">
    <property type="term" value="P:phosphorelay signal transduction system"/>
    <property type="evidence" value="ECO:0007669"/>
    <property type="project" value="UniProtKB-KW"/>
</dbReference>
<evidence type="ECO:0000256" key="10">
    <source>
        <dbReference type="PROSITE-ProRule" id="PRU00169"/>
    </source>
</evidence>
<dbReference type="InterPro" id="IPR018060">
    <property type="entry name" value="HTH_AraC"/>
</dbReference>
<evidence type="ECO:0000256" key="4">
    <source>
        <dbReference type="ARBA" id="ARBA00022553"/>
    </source>
</evidence>